<feature type="coiled-coil region" evidence="1">
    <location>
        <begin position="25"/>
        <end position="52"/>
    </location>
</feature>
<gene>
    <name evidence="2" type="ORF">A0H81_08109</name>
</gene>
<keyword evidence="1" id="KW-0175">Coiled coil</keyword>
<keyword evidence="3" id="KW-1185">Reference proteome</keyword>
<dbReference type="STRING" id="5627.A0A1C7M653"/>
<accession>A0A1C7M653</accession>
<dbReference type="Proteomes" id="UP000092993">
    <property type="component" value="Unassembled WGS sequence"/>
</dbReference>
<evidence type="ECO:0000313" key="3">
    <source>
        <dbReference type="Proteomes" id="UP000092993"/>
    </source>
</evidence>
<organism evidence="2 3">
    <name type="scientific">Grifola frondosa</name>
    <name type="common">Maitake</name>
    <name type="synonym">Polyporus frondosus</name>
    <dbReference type="NCBI Taxonomy" id="5627"/>
    <lineage>
        <taxon>Eukaryota</taxon>
        <taxon>Fungi</taxon>
        <taxon>Dikarya</taxon>
        <taxon>Basidiomycota</taxon>
        <taxon>Agaricomycotina</taxon>
        <taxon>Agaricomycetes</taxon>
        <taxon>Polyporales</taxon>
        <taxon>Grifolaceae</taxon>
        <taxon>Grifola</taxon>
    </lineage>
</organism>
<evidence type="ECO:0000256" key="1">
    <source>
        <dbReference type="SAM" id="Coils"/>
    </source>
</evidence>
<comment type="caution">
    <text evidence="2">The sequence shown here is derived from an EMBL/GenBank/DDBJ whole genome shotgun (WGS) entry which is preliminary data.</text>
</comment>
<dbReference type="AlphaFoldDB" id="A0A1C7M653"/>
<protein>
    <submittedName>
        <fullName evidence="2">Uncharacterized protein</fullName>
    </submittedName>
</protein>
<name>A0A1C7M653_GRIFR</name>
<evidence type="ECO:0000313" key="2">
    <source>
        <dbReference type="EMBL" id="OBZ71839.1"/>
    </source>
</evidence>
<reference evidence="2 3" key="1">
    <citation type="submission" date="2016-03" db="EMBL/GenBank/DDBJ databases">
        <title>Whole genome sequencing of Grifola frondosa 9006-11.</title>
        <authorList>
            <person name="Min B."/>
            <person name="Park H."/>
            <person name="Kim J.-G."/>
            <person name="Cho H."/>
            <person name="Oh Y.-L."/>
            <person name="Kong W.-S."/>
            <person name="Choi I.-G."/>
        </authorList>
    </citation>
    <scope>NUCLEOTIDE SEQUENCE [LARGE SCALE GENOMIC DNA]</scope>
    <source>
        <strain evidence="2 3">9006-11</strain>
    </source>
</reference>
<dbReference type="OrthoDB" id="3176171at2759"/>
<proteinExistence type="predicted"/>
<dbReference type="EMBL" id="LUGG01000010">
    <property type="protein sequence ID" value="OBZ71839.1"/>
    <property type="molecule type" value="Genomic_DNA"/>
</dbReference>
<sequence>MGDSLKDVQNQLESQRVEFESRLQAIAESNEAEDLKAEKEQMEHQLKLVQTHMKLLVKEANVVSKELGKDVLYNFAIAAAVP</sequence>